<keyword evidence="2 4" id="KW-0560">Oxidoreductase</keyword>
<dbReference type="PANTHER" id="PTHR48106:SF13">
    <property type="entry name" value="QUINONE OXIDOREDUCTASE-RELATED"/>
    <property type="match status" value="1"/>
</dbReference>
<dbReference type="AlphaFoldDB" id="A0A160V6B4"/>
<accession>A0A160V6B4</accession>
<feature type="domain" description="Enoyl reductase (ER)" evidence="3">
    <location>
        <begin position="10"/>
        <end position="320"/>
    </location>
</feature>
<dbReference type="Gene3D" id="3.90.180.10">
    <property type="entry name" value="Medium-chain alcohol dehydrogenases, catalytic domain"/>
    <property type="match status" value="1"/>
</dbReference>
<evidence type="ECO:0000256" key="2">
    <source>
        <dbReference type="ARBA" id="ARBA00023002"/>
    </source>
</evidence>
<dbReference type="EC" id="1.6.5.5" evidence="4"/>
<dbReference type="GO" id="GO:0008270">
    <property type="term" value="F:zinc ion binding"/>
    <property type="evidence" value="ECO:0007669"/>
    <property type="project" value="InterPro"/>
</dbReference>
<dbReference type="SUPFAM" id="SSF50129">
    <property type="entry name" value="GroES-like"/>
    <property type="match status" value="1"/>
</dbReference>
<dbReference type="InterPro" id="IPR011032">
    <property type="entry name" value="GroES-like_sf"/>
</dbReference>
<protein>
    <submittedName>
        <fullName evidence="4">Quinone oxidoreductase</fullName>
        <ecNumber evidence="4">1.6.5.5</ecNumber>
    </submittedName>
</protein>
<dbReference type="PANTHER" id="PTHR48106">
    <property type="entry name" value="QUINONE OXIDOREDUCTASE PIG3-RELATED"/>
    <property type="match status" value="1"/>
</dbReference>
<dbReference type="InterPro" id="IPR002364">
    <property type="entry name" value="Quin_OxRdtase/zeta-crystal_CS"/>
</dbReference>
<evidence type="ECO:0000313" key="4">
    <source>
        <dbReference type="EMBL" id="CUV01286.1"/>
    </source>
</evidence>
<dbReference type="GO" id="GO:0005829">
    <property type="term" value="C:cytosol"/>
    <property type="evidence" value="ECO:0007669"/>
    <property type="project" value="TreeGrafter"/>
</dbReference>
<dbReference type="InterPro" id="IPR013149">
    <property type="entry name" value="ADH-like_C"/>
</dbReference>
<dbReference type="EMBL" id="FAXA01000038">
    <property type="protein sequence ID" value="CUV01286.1"/>
    <property type="molecule type" value="Genomic_DNA"/>
</dbReference>
<dbReference type="InterPro" id="IPR020843">
    <property type="entry name" value="ER"/>
</dbReference>
<dbReference type="InterPro" id="IPR013154">
    <property type="entry name" value="ADH-like_N"/>
</dbReference>
<organism evidence="4">
    <name type="scientific">hydrothermal vent metagenome</name>
    <dbReference type="NCBI Taxonomy" id="652676"/>
    <lineage>
        <taxon>unclassified sequences</taxon>
        <taxon>metagenomes</taxon>
        <taxon>ecological metagenomes</taxon>
    </lineage>
</organism>
<dbReference type="Pfam" id="PF08240">
    <property type="entry name" value="ADH_N"/>
    <property type="match status" value="1"/>
</dbReference>
<sequence length="322" mass="34345">MKAIRAYEIGGPEVLKLEDIPEPTAGPGEAVVDLKSIGVNYTDVSSRKGTNQPANFPWIPGREGCGVVTAVGEGVTEVVVGDRVAYAMHTGSYAERQAVPSWLLVRIPDAMDFATGSASLLQGMTAHFLVFGITRLNPGDQVLVHAGAGGMGLLLIQLLKRLGVHVFTTVSTNAKAEMAKQAGADQTIFYTQQDFAEEISKATGGEGVKMVLDAVGQTTFEKGFKCLGRRGYMVLYGQAGGAVTDTNTRSLQNGSLYLTRPGLGDYTATRDELLGRAEEVLKWVQSGELKLHIGLTLPLSEAVEAHRQLEGRETVGKILLTP</sequence>
<dbReference type="SUPFAM" id="SSF51735">
    <property type="entry name" value="NAD(P)-binding Rossmann-fold domains"/>
    <property type="match status" value="1"/>
</dbReference>
<name>A0A160V6B4_9ZZZZ</name>
<gene>
    <name evidence="4" type="ORF">MGWOODY_Clf1451</name>
</gene>
<keyword evidence="1" id="KW-0521">NADP</keyword>
<dbReference type="InterPro" id="IPR036291">
    <property type="entry name" value="NAD(P)-bd_dom_sf"/>
</dbReference>
<dbReference type="SMART" id="SM00829">
    <property type="entry name" value="PKS_ER"/>
    <property type="match status" value="1"/>
</dbReference>
<dbReference type="PROSITE" id="PS01162">
    <property type="entry name" value="QOR_ZETA_CRYSTAL"/>
    <property type="match status" value="1"/>
</dbReference>
<dbReference type="GO" id="GO:0003960">
    <property type="term" value="F:quinone reductase (NADPH) activity"/>
    <property type="evidence" value="ECO:0007669"/>
    <property type="project" value="UniProtKB-EC"/>
</dbReference>
<dbReference type="GO" id="GO:0035925">
    <property type="term" value="F:mRNA 3'-UTR AU-rich region binding"/>
    <property type="evidence" value="ECO:0007669"/>
    <property type="project" value="TreeGrafter"/>
</dbReference>
<reference evidence="4" key="1">
    <citation type="submission" date="2015-10" db="EMBL/GenBank/DDBJ databases">
        <authorList>
            <person name="Gilbert D.G."/>
        </authorList>
    </citation>
    <scope>NUCLEOTIDE SEQUENCE</scope>
</reference>
<dbReference type="Pfam" id="PF00107">
    <property type="entry name" value="ADH_zinc_N"/>
    <property type="match status" value="1"/>
</dbReference>
<evidence type="ECO:0000256" key="1">
    <source>
        <dbReference type="ARBA" id="ARBA00022857"/>
    </source>
</evidence>
<evidence type="ECO:0000259" key="3">
    <source>
        <dbReference type="SMART" id="SM00829"/>
    </source>
</evidence>
<dbReference type="InterPro" id="IPR047618">
    <property type="entry name" value="QOR-like"/>
</dbReference>
<dbReference type="GO" id="GO:0070402">
    <property type="term" value="F:NADPH binding"/>
    <property type="evidence" value="ECO:0007669"/>
    <property type="project" value="TreeGrafter"/>
</dbReference>
<proteinExistence type="predicted"/>
<dbReference type="CDD" id="cd05286">
    <property type="entry name" value="QOR2"/>
    <property type="match status" value="1"/>
</dbReference>
<dbReference type="Gene3D" id="3.40.50.720">
    <property type="entry name" value="NAD(P)-binding Rossmann-like Domain"/>
    <property type="match status" value="1"/>
</dbReference>